<comment type="caution">
    <text evidence="2">The sequence shown here is derived from an EMBL/GenBank/DDBJ whole genome shotgun (WGS) entry which is preliminary data.</text>
</comment>
<proteinExistence type="predicted"/>
<dbReference type="SUPFAM" id="SSF109854">
    <property type="entry name" value="DinB/YfiT-like putative metalloenzymes"/>
    <property type="match status" value="1"/>
</dbReference>
<dbReference type="InterPro" id="IPR024775">
    <property type="entry name" value="DinB-like"/>
</dbReference>
<protein>
    <recommendedName>
        <fullName evidence="1">DinB-like domain-containing protein</fullName>
    </recommendedName>
</protein>
<accession>A0ABQ1LXY5</accession>
<evidence type="ECO:0000313" key="2">
    <source>
        <dbReference type="EMBL" id="GGC31045.1"/>
    </source>
</evidence>
<gene>
    <name evidence="2" type="ORF">GCM10011506_15600</name>
</gene>
<dbReference type="RefSeq" id="WP_188462019.1">
    <property type="nucleotide sequence ID" value="NZ_BAABHU010000004.1"/>
</dbReference>
<dbReference type="InterPro" id="IPR034660">
    <property type="entry name" value="DinB/YfiT-like"/>
</dbReference>
<dbReference type="Proteomes" id="UP000636010">
    <property type="component" value="Unassembled WGS sequence"/>
</dbReference>
<dbReference type="EMBL" id="BMEC01000004">
    <property type="protein sequence ID" value="GGC31045.1"/>
    <property type="molecule type" value="Genomic_DNA"/>
</dbReference>
<feature type="domain" description="DinB-like" evidence="1">
    <location>
        <begin position="28"/>
        <end position="159"/>
    </location>
</feature>
<reference evidence="3" key="1">
    <citation type="journal article" date="2019" name="Int. J. Syst. Evol. Microbiol.">
        <title>The Global Catalogue of Microorganisms (GCM) 10K type strain sequencing project: providing services to taxonomists for standard genome sequencing and annotation.</title>
        <authorList>
            <consortium name="The Broad Institute Genomics Platform"/>
            <consortium name="The Broad Institute Genome Sequencing Center for Infectious Disease"/>
            <person name="Wu L."/>
            <person name="Ma J."/>
        </authorList>
    </citation>
    <scope>NUCLEOTIDE SEQUENCE [LARGE SCALE GENOMIC DNA]</scope>
    <source>
        <strain evidence="3">CGMCC 1.10832</strain>
    </source>
</reference>
<dbReference type="Gene3D" id="1.20.120.450">
    <property type="entry name" value="dinb family like domain"/>
    <property type="match status" value="1"/>
</dbReference>
<organism evidence="2 3">
    <name type="scientific">Marivirga lumbricoides</name>
    <dbReference type="NCBI Taxonomy" id="1046115"/>
    <lineage>
        <taxon>Bacteria</taxon>
        <taxon>Pseudomonadati</taxon>
        <taxon>Bacteroidota</taxon>
        <taxon>Cytophagia</taxon>
        <taxon>Cytophagales</taxon>
        <taxon>Marivirgaceae</taxon>
        <taxon>Marivirga</taxon>
    </lineage>
</organism>
<keyword evidence="3" id="KW-1185">Reference proteome</keyword>
<evidence type="ECO:0000259" key="1">
    <source>
        <dbReference type="Pfam" id="PF12867"/>
    </source>
</evidence>
<evidence type="ECO:0000313" key="3">
    <source>
        <dbReference type="Proteomes" id="UP000636010"/>
    </source>
</evidence>
<name>A0ABQ1LXY5_9BACT</name>
<sequence>MNLVHAPFYNKYVNTIKGSIHQVLEDQLTHVDKFLNTLTEDNLNYRYAEGKWTLKEVLLHCLDVERIMAVRALMISRGEQTNLPGFNENVYVENTRSQHISLNHIITDFRLVRESNLSFYSMLHETLHNLNGKMDNHTVSVASLWYIIAGHWNHHLTIIKERYLTEAKDQ</sequence>
<dbReference type="Pfam" id="PF12867">
    <property type="entry name" value="DinB_2"/>
    <property type="match status" value="1"/>
</dbReference>